<feature type="binding site" evidence="3">
    <location>
        <position position="95"/>
    </location>
    <ligand>
        <name>Cu cation</name>
        <dbReference type="ChEBI" id="CHEBI:23378"/>
    </ligand>
</feature>
<dbReference type="RefSeq" id="WP_138659331.1">
    <property type="nucleotide sequence ID" value="NZ_VATY01000004.1"/>
</dbReference>
<name>A0A5S3PHI6_9FLAO</name>
<dbReference type="InterPro" id="IPR013766">
    <property type="entry name" value="Thioredoxin_domain"/>
</dbReference>
<evidence type="ECO:0000256" key="4">
    <source>
        <dbReference type="PIRSR" id="PIRSR603782-2"/>
    </source>
</evidence>
<accession>A0A5S3PHI6</accession>
<dbReference type="Gene3D" id="3.40.30.10">
    <property type="entry name" value="Glutaredoxin"/>
    <property type="match status" value="1"/>
</dbReference>
<keyword evidence="2 3" id="KW-0186">Copper</keyword>
<dbReference type="PANTHER" id="PTHR12151">
    <property type="entry name" value="ELECTRON TRANSPORT PROTIN SCO1/SENC FAMILY MEMBER"/>
    <property type="match status" value="1"/>
</dbReference>
<dbReference type="InterPro" id="IPR003782">
    <property type="entry name" value="SCO1/SenC"/>
</dbReference>
<gene>
    <name evidence="6" type="ORF">FEE95_17565</name>
</gene>
<sequence>MNWNKYAFLIAILLQLVSCVEVDKNKSDLVTNNKESATTLPYFNSAIFTPEWDKGNHKIPEFSFRNQNGELVNNETFVGKIYVADFFFTICPGICPKLTKNMGMLQAAYQDDPDIKLLSHSVMPWNDTVDKLNVYAKQNGVKLPQWHLVTGDTEAIYDIARNGYFADEDFTKTQKPSNFIHTENFILVDKQGYIRGVYNGTLPLEVKRLMRHIEILKKEL</sequence>
<feature type="binding site" evidence="3">
    <location>
        <position position="91"/>
    </location>
    <ligand>
        <name>Cu cation</name>
        <dbReference type="ChEBI" id="CHEBI:23378"/>
    </ligand>
</feature>
<evidence type="ECO:0000313" key="6">
    <source>
        <dbReference type="EMBL" id="TMM53707.1"/>
    </source>
</evidence>
<feature type="binding site" evidence="3">
    <location>
        <position position="181"/>
    </location>
    <ligand>
        <name>Cu cation</name>
        <dbReference type="ChEBI" id="CHEBI:23378"/>
    </ligand>
</feature>
<dbReference type="AlphaFoldDB" id="A0A5S3PHI6"/>
<dbReference type="InterPro" id="IPR036249">
    <property type="entry name" value="Thioredoxin-like_sf"/>
</dbReference>
<keyword evidence="7" id="KW-1185">Reference proteome</keyword>
<dbReference type="EMBL" id="VATY01000004">
    <property type="protein sequence ID" value="TMM53707.1"/>
    <property type="molecule type" value="Genomic_DNA"/>
</dbReference>
<dbReference type="PANTHER" id="PTHR12151:SF25">
    <property type="entry name" value="LINALOOL DEHYDRATASE_ISOMERASE DOMAIN-CONTAINING PROTEIN"/>
    <property type="match status" value="1"/>
</dbReference>
<protein>
    <submittedName>
        <fullName evidence="6">SCO family protein</fullName>
    </submittedName>
</protein>
<proteinExistence type="inferred from homology"/>
<evidence type="ECO:0000256" key="1">
    <source>
        <dbReference type="ARBA" id="ARBA00010996"/>
    </source>
</evidence>
<feature type="disulfide bond" description="Redox-active" evidence="4">
    <location>
        <begin position="91"/>
        <end position="95"/>
    </location>
</feature>
<dbReference type="Pfam" id="PF02630">
    <property type="entry name" value="SCO1-SenC"/>
    <property type="match status" value="1"/>
</dbReference>
<reference evidence="6 7" key="1">
    <citation type="submission" date="2019-05" db="EMBL/GenBank/DDBJ databases">
        <authorList>
            <person name="Zhang J.-Y."/>
            <person name="Feg X."/>
            <person name="Du Z.-J."/>
        </authorList>
    </citation>
    <scope>NUCLEOTIDE SEQUENCE [LARGE SCALE GENOMIC DNA]</scope>
    <source>
        <strain evidence="6 7">RZ26</strain>
    </source>
</reference>
<dbReference type="Proteomes" id="UP000310314">
    <property type="component" value="Unassembled WGS sequence"/>
</dbReference>
<dbReference type="GO" id="GO:0046872">
    <property type="term" value="F:metal ion binding"/>
    <property type="evidence" value="ECO:0007669"/>
    <property type="project" value="UniProtKB-KW"/>
</dbReference>
<comment type="caution">
    <text evidence="6">The sequence shown here is derived from an EMBL/GenBank/DDBJ whole genome shotgun (WGS) entry which is preliminary data.</text>
</comment>
<evidence type="ECO:0000256" key="2">
    <source>
        <dbReference type="ARBA" id="ARBA00023008"/>
    </source>
</evidence>
<comment type="similarity">
    <text evidence="1">Belongs to the SCO1/2 family.</text>
</comment>
<keyword evidence="3" id="KW-0479">Metal-binding</keyword>
<dbReference type="OrthoDB" id="9811998at2"/>
<evidence type="ECO:0000256" key="3">
    <source>
        <dbReference type="PIRSR" id="PIRSR603782-1"/>
    </source>
</evidence>
<keyword evidence="4" id="KW-1015">Disulfide bond</keyword>
<dbReference type="SUPFAM" id="SSF52833">
    <property type="entry name" value="Thioredoxin-like"/>
    <property type="match status" value="1"/>
</dbReference>
<evidence type="ECO:0000259" key="5">
    <source>
        <dbReference type="PROSITE" id="PS51352"/>
    </source>
</evidence>
<evidence type="ECO:0000313" key="7">
    <source>
        <dbReference type="Proteomes" id="UP000310314"/>
    </source>
</evidence>
<organism evidence="6 7">
    <name type="scientific">Maribacter algarum</name>
    <name type="common">ex Zhang et al. 2020</name>
    <dbReference type="NCBI Taxonomy" id="2578118"/>
    <lineage>
        <taxon>Bacteria</taxon>
        <taxon>Pseudomonadati</taxon>
        <taxon>Bacteroidota</taxon>
        <taxon>Flavobacteriia</taxon>
        <taxon>Flavobacteriales</taxon>
        <taxon>Flavobacteriaceae</taxon>
        <taxon>Maribacter</taxon>
    </lineage>
</organism>
<dbReference type="CDD" id="cd02968">
    <property type="entry name" value="SCO"/>
    <property type="match status" value="1"/>
</dbReference>
<feature type="domain" description="Thioredoxin" evidence="5">
    <location>
        <begin position="53"/>
        <end position="218"/>
    </location>
</feature>
<dbReference type="PROSITE" id="PS51352">
    <property type="entry name" value="THIOREDOXIN_2"/>
    <property type="match status" value="1"/>
</dbReference>